<dbReference type="EMBL" id="KX284723">
    <property type="protein sequence ID" value="AOM67158.1"/>
    <property type="molecule type" value="Genomic_DNA"/>
</dbReference>
<dbReference type="GeneID" id="29074170"/>
<protein>
    <recommendedName>
        <fullName evidence="1">tRNase Z endonuclease domain-containing protein</fullName>
    </recommendedName>
</protein>
<dbReference type="GO" id="GO:0042781">
    <property type="term" value="F:3'-tRNA processing endoribonuclease activity"/>
    <property type="evidence" value="ECO:0007669"/>
    <property type="project" value="TreeGrafter"/>
</dbReference>
<dbReference type="Gene3D" id="3.60.15.10">
    <property type="entry name" value="Ribonuclease Z/Hydroxyacylglutathione hydrolase-like"/>
    <property type="match status" value="1"/>
</dbReference>
<keyword evidence="2" id="KW-0934">Plastid</keyword>
<gene>
    <name evidence="2" type="primary">orf263</name>
    <name evidence="2" type="ORF">Hrvl_098</name>
</gene>
<dbReference type="InterPro" id="IPR036866">
    <property type="entry name" value="RibonucZ/Hydroxyglut_hydro"/>
</dbReference>
<dbReference type="SUPFAM" id="SSF56281">
    <property type="entry name" value="Metallo-hydrolase/oxidoreductase"/>
    <property type="match status" value="1"/>
</dbReference>
<dbReference type="PANTHER" id="PTHR46018">
    <property type="entry name" value="ZINC PHOSPHODIESTERASE ELAC PROTEIN 1"/>
    <property type="match status" value="1"/>
</dbReference>
<dbReference type="RefSeq" id="YP_009297614.1">
    <property type="nucleotide sequence ID" value="NC_031177.1"/>
</dbReference>
<dbReference type="Pfam" id="PF13691">
    <property type="entry name" value="Lactamase_B_4"/>
    <property type="match status" value="1"/>
</dbReference>
<name>A0A1C9CFH8_9FLOR</name>
<reference evidence="2" key="1">
    <citation type="journal article" date="2016" name="BMC Biol.">
        <title>Parallel evolution of highly conserved plastid genome architecture in red seaweeds and seed plants.</title>
        <authorList>
            <person name="Lee J."/>
            <person name="Cho C.H."/>
            <person name="Park S.I."/>
            <person name="Choi J.W."/>
            <person name="Song H.S."/>
            <person name="West J.A."/>
            <person name="Bhattacharya D."/>
            <person name="Yoon H.S."/>
        </authorList>
    </citation>
    <scope>NUCLEOTIDE SEQUENCE</scope>
</reference>
<dbReference type="AlphaFoldDB" id="A0A1C9CFH8"/>
<dbReference type="GO" id="GO:0046872">
    <property type="term" value="F:metal ion binding"/>
    <property type="evidence" value="ECO:0007669"/>
    <property type="project" value="UniProtKB-KW"/>
</dbReference>
<evidence type="ECO:0000313" key="2">
    <source>
        <dbReference type="EMBL" id="AOM67158.1"/>
    </source>
</evidence>
<feature type="domain" description="tRNase Z endonuclease" evidence="1">
    <location>
        <begin position="17"/>
        <end position="63"/>
    </location>
</feature>
<dbReference type="GO" id="GO:0005634">
    <property type="term" value="C:nucleus"/>
    <property type="evidence" value="ECO:0007669"/>
    <property type="project" value="TreeGrafter"/>
</dbReference>
<evidence type="ECO:0000259" key="1">
    <source>
        <dbReference type="Pfam" id="PF13691"/>
    </source>
</evidence>
<dbReference type="PANTHER" id="PTHR46018:SF2">
    <property type="entry name" value="ZINC PHOSPHODIESTERASE ELAC PROTEIN 1"/>
    <property type="match status" value="1"/>
</dbReference>
<sequence>MHHTYTQYYRKSFYLIIHLNQSSEVWLFNCNEGTQHSLLKHQIKLSSISKIFITDLALNSISGLPGLLSTLSLDNRNKTLYIYGPNKLCNYLKFNNKYSQTNFSYPVRILNLEQNYTLFHRLYTIHVISLNQTKQALGYIITSRQILGKFDLSNATMFNLNRGPLYGKLKQHNNFITPDGNEIQGKQFSNTYRKGQKIIVTSNIKQTTLLKELCWTSNNMITT</sequence>
<accession>A0A1C9CFH8</accession>
<geneLocation type="plastid" evidence="2"/>
<dbReference type="InterPro" id="IPR027794">
    <property type="entry name" value="tRNase_Z_dom"/>
</dbReference>
<organism evidence="2">
    <name type="scientific">Hildenbrandia rivularis</name>
    <dbReference type="NCBI Taxonomy" id="135206"/>
    <lineage>
        <taxon>Eukaryota</taxon>
        <taxon>Rhodophyta</taxon>
        <taxon>Florideophyceae</taxon>
        <taxon>Hildenbrandiophycidae</taxon>
        <taxon>Hildenbrandiales</taxon>
        <taxon>Hildenbrandiaceae</taxon>
        <taxon>Hildenbrandia</taxon>
    </lineage>
</organism>
<proteinExistence type="predicted"/>